<proteinExistence type="predicted"/>
<dbReference type="AlphaFoldDB" id="A0A0C2SFK2"/>
<dbReference type="HOGENOM" id="CLU_3013729_0_0_1"/>
<reference evidence="1 2" key="1">
    <citation type="submission" date="2014-04" db="EMBL/GenBank/DDBJ databases">
        <title>Evolutionary Origins and Diversification of the Mycorrhizal Mutualists.</title>
        <authorList>
            <consortium name="DOE Joint Genome Institute"/>
            <consortium name="Mycorrhizal Genomics Consortium"/>
            <person name="Kohler A."/>
            <person name="Kuo A."/>
            <person name="Nagy L.G."/>
            <person name="Floudas D."/>
            <person name="Copeland A."/>
            <person name="Barry K.W."/>
            <person name="Cichocki N."/>
            <person name="Veneault-Fourrey C."/>
            <person name="LaButti K."/>
            <person name="Lindquist E.A."/>
            <person name="Lipzen A."/>
            <person name="Lundell T."/>
            <person name="Morin E."/>
            <person name="Murat C."/>
            <person name="Riley R."/>
            <person name="Ohm R."/>
            <person name="Sun H."/>
            <person name="Tunlid A."/>
            <person name="Henrissat B."/>
            <person name="Grigoriev I.V."/>
            <person name="Hibbett D.S."/>
            <person name="Martin F."/>
        </authorList>
    </citation>
    <scope>NUCLEOTIDE SEQUENCE [LARGE SCALE GENOMIC DNA]</scope>
    <source>
        <strain evidence="1 2">Koide BX008</strain>
    </source>
</reference>
<evidence type="ECO:0000313" key="2">
    <source>
        <dbReference type="Proteomes" id="UP000054549"/>
    </source>
</evidence>
<protein>
    <submittedName>
        <fullName evidence="1">Uncharacterized protein</fullName>
    </submittedName>
</protein>
<accession>A0A0C2SFK2</accession>
<evidence type="ECO:0000313" key="1">
    <source>
        <dbReference type="EMBL" id="KIL61865.1"/>
    </source>
</evidence>
<dbReference type="EMBL" id="KN818278">
    <property type="protein sequence ID" value="KIL61865.1"/>
    <property type="molecule type" value="Genomic_DNA"/>
</dbReference>
<name>A0A0C2SFK2_AMAMK</name>
<gene>
    <name evidence="1" type="ORF">M378DRAFT_812280</name>
</gene>
<sequence length="56" mass="6701">MGCRNNYRDTFTRCYIRGLLVRRVILPRVLPSEVEYWFLLGQRLLALELKRATWSG</sequence>
<dbReference type="InParanoid" id="A0A0C2SFK2"/>
<keyword evidence="2" id="KW-1185">Reference proteome</keyword>
<organism evidence="1 2">
    <name type="scientific">Amanita muscaria (strain Koide BX008)</name>
    <dbReference type="NCBI Taxonomy" id="946122"/>
    <lineage>
        <taxon>Eukaryota</taxon>
        <taxon>Fungi</taxon>
        <taxon>Dikarya</taxon>
        <taxon>Basidiomycota</taxon>
        <taxon>Agaricomycotina</taxon>
        <taxon>Agaricomycetes</taxon>
        <taxon>Agaricomycetidae</taxon>
        <taxon>Agaricales</taxon>
        <taxon>Pluteineae</taxon>
        <taxon>Amanitaceae</taxon>
        <taxon>Amanita</taxon>
    </lineage>
</organism>
<dbReference type="Proteomes" id="UP000054549">
    <property type="component" value="Unassembled WGS sequence"/>
</dbReference>